<proteinExistence type="predicted"/>
<dbReference type="InterPro" id="IPR000210">
    <property type="entry name" value="BTB/POZ_dom"/>
</dbReference>
<organism evidence="4 5">
    <name type="scientific">Neogobius melanostomus</name>
    <name type="common">round goby</name>
    <dbReference type="NCBI Taxonomy" id="47308"/>
    <lineage>
        <taxon>Eukaryota</taxon>
        <taxon>Metazoa</taxon>
        <taxon>Chordata</taxon>
        <taxon>Craniata</taxon>
        <taxon>Vertebrata</taxon>
        <taxon>Euteleostomi</taxon>
        <taxon>Actinopterygii</taxon>
        <taxon>Neopterygii</taxon>
        <taxon>Teleostei</taxon>
        <taxon>Neoteleostei</taxon>
        <taxon>Acanthomorphata</taxon>
        <taxon>Gobiaria</taxon>
        <taxon>Gobiiformes</taxon>
        <taxon>Gobioidei</taxon>
        <taxon>Gobiidae</taxon>
        <taxon>Benthophilinae</taxon>
        <taxon>Neogobiini</taxon>
        <taxon>Neogobius</taxon>
    </lineage>
</organism>
<keyword evidence="5" id="KW-1185">Reference proteome</keyword>
<keyword evidence="1" id="KW-0880">Kelch repeat</keyword>
<dbReference type="InterPro" id="IPR011333">
    <property type="entry name" value="SKP1/BTB/POZ_sf"/>
</dbReference>
<sequence>MDGLEAPERHQEIHSENGILNLEVEADHTALVKVRVEECCFIVERTVLATYSDYFRALFQSGMVESHRKELHLKGGVKARGFLIALAVCRGELPTLSDPDELIDATECAAFLQVPMLAQHLCDIVDSDNCLLLYYTSYVFGLHSVFHCAALFLCDAFDDLRDAAETQLPEELLQYAQSLSPTSYVALGTHTPSTELLNDSFRVVCYLDEKEQEWKHLAICPRFVARLWQVWQCWTTDCTLSAEFTGIKRTQWIEVFVTIPNLDYGQLCLVRNNLVQFYFAWTGGKTLRGRRRASKQDYCHRGKLRCQERTMDFHTARSQARWICRMCCRKTKDVVCFWKSPDTTDIYEYLPDTDEWKLTTTMIKPQSYGHCMVSHRDNLYVMRNGPCDDFLRCLMDCYNITTGQWTALAGLYINSKGALFTSAIRGDSVFTVKHMLTLEYAVTREGWKPRRQMKGFPKSGSLWTCLLRLPKTGPVIPKLDAPGGDGEMPLPDASEGFV</sequence>
<keyword evidence="2" id="KW-0677">Repeat</keyword>
<dbReference type="Gene3D" id="2.120.10.80">
    <property type="entry name" value="Kelch-type beta propeller"/>
    <property type="match status" value="1"/>
</dbReference>
<protein>
    <submittedName>
        <fullName evidence="4">Kelch repeat and BTB domain containing 13</fullName>
    </submittedName>
</protein>
<dbReference type="Pfam" id="PF00651">
    <property type="entry name" value="BTB"/>
    <property type="match status" value="1"/>
</dbReference>
<dbReference type="SMART" id="SM00225">
    <property type="entry name" value="BTB"/>
    <property type="match status" value="1"/>
</dbReference>
<dbReference type="InterPro" id="IPR052392">
    <property type="entry name" value="Kelch-BTB_domain-containing"/>
</dbReference>
<dbReference type="AlphaFoldDB" id="A0A8C6TCF8"/>
<dbReference type="SUPFAM" id="SSF117281">
    <property type="entry name" value="Kelch motif"/>
    <property type="match status" value="1"/>
</dbReference>
<accession>A0A8C6TCF8</accession>
<dbReference type="Ensembl" id="ENSNMLT00000021889.1">
    <property type="protein sequence ID" value="ENSNMLP00000019475.1"/>
    <property type="gene ID" value="ENSNMLG00000012796.1"/>
</dbReference>
<evidence type="ECO:0000313" key="5">
    <source>
        <dbReference type="Proteomes" id="UP000694523"/>
    </source>
</evidence>
<dbReference type="PANTHER" id="PTHR46375:SF6">
    <property type="entry name" value="KELCH REPEAT AND BTB DOMAIN-CONTAINING PROTEIN 13-LIKE"/>
    <property type="match status" value="1"/>
</dbReference>
<evidence type="ECO:0000256" key="1">
    <source>
        <dbReference type="ARBA" id="ARBA00022441"/>
    </source>
</evidence>
<evidence type="ECO:0000259" key="3">
    <source>
        <dbReference type="SMART" id="SM00225"/>
    </source>
</evidence>
<reference evidence="4" key="1">
    <citation type="submission" date="2025-08" db="UniProtKB">
        <authorList>
            <consortium name="Ensembl"/>
        </authorList>
    </citation>
    <scope>IDENTIFICATION</scope>
</reference>
<evidence type="ECO:0000313" key="4">
    <source>
        <dbReference type="Ensembl" id="ENSNMLP00000019475.1"/>
    </source>
</evidence>
<feature type="domain" description="BTB" evidence="3">
    <location>
        <begin position="30"/>
        <end position="129"/>
    </location>
</feature>
<reference evidence="4" key="2">
    <citation type="submission" date="2025-09" db="UniProtKB">
        <authorList>
            <consortium name="Ensembl"/>
        </authorList>
    </citation>
    <scope>IDENTIFICATION</scope>
</reference>
<name>A0A8C6TCF8_9GOBI</name>
<dbReference type="Proteomes" id="UP000694523">
    <property type="component" value="Unplaced"/>
</dbReference>
<dbReference type="InterPro" id="IPR015915">
    <property type="entry name" value="Kelch-typ_b-propeller"/>
</dbReference>
<dbReference type="SUPFAM" id="SSF54695">
    <property type="entry name" value="POZ domain"/>
    <property type="match status" value="1"/>
</dbReference>
<evidence type="ECO:0000256" key="2">
    <source>
        <dbReference type="ARBA" id="ARBA00022737"/>
    </source>
</evidence>
<dbReference type="Gene3D" id="3.30.710.10">
    <property type="entry name" value="Potassium Channel Kv1.1, Chain A"/>
    <property type="match status" value="1"/>
</dbReference>
<dbReference type="PANTHER" id="PTHR46375">
    <property type="entry name" value="KELCH REPEAT AND BTB DOMAIN-CONTAINING PROTEIN 13-RELATED"/>
    <property type="match status" value="1"/>
</dbReference>